<feature type="compositionally biased region" description="Low complexity" evidence="1">
    <location>
        <begin position="60"/>
        <end position="69"/>
    </location>
</feature>
<dbReference type="EMBL" id="DS985214">
    <property type="protein sequence ID" value="EEY14129.1"/>
    <property type="molecule type" value="Genomic_DNA"/>
</dbReference>
<feature type="compositionally biased region" description="Polar residues" evidence="1">
    <location>
        <begin position="158"/>
        <end position="173"/>
    </location>
</feature>
<proteinExistence type="predicted"/>
<sequence>MTKARRGPSLIQARSPPGNKNHNHFHSLQRRSINTNPHINSNNDGSEPHHQHHQHHNRQAPDAAPTPAADSALVTHVVQTVSVIQIVDGNGVPVRVQTQFAEPATVVVDPVAGVTVDYSVYQAAGGIPTAQPEPPATPAPGEVQPGSAPKPAAEPACRSSTGPSDGFSSFTPETNPPPETRASAMVQRSLGLGSAALAGLGAKRASRQASEQPEEAGERGFYRVSGRKLPPVLQAGGDGYTDPRMSVVSNDESVYYRQSTTFFDDPASGSTAPRLALGSPMRPVSGVPIMRSGPARTPVQESNPFADPAPPSHLMVPPLRDAVGRSLTSQDGSRGSVSRFTEEIR</sequence>
<organism evidence="3">
    <name type="scientific">Verticillium alfalfae (strain VaMs.102 / ATCC MYA-4576 / FGSC 10136)</name>
    <name type="common">Verticillium wilt of alfalfa</name>
    <name type="synonym">Verticillium albo-atrum</name>
    <dbReference type="NCBI Taxonomy" id="526221"/>
    <lineage>
        <taxon>Eukaryota</taxon>
        <taxon>Fungi</taxon>
        <taxon>Dikarya</taxon>
        <taxon>Ascomycota</taxon>
        <taxon>Pezizomycotina</taxon>
        <taxon>Sordariomycetes</taxon>
        <taxon>Hypocreomycetidae</taxon>
        <taxon>Glomerellales</taxon>
        <taxon>Plectosphaerellaceae</taxon>
        <taxon>Verticillium</taxon>
    </lineage>
</organism>
<dbReference type="AlphaFoldDB" id="C9S529"/>
<reference evidence="3" key="1">
    <citation type="journal article" date="2011" name="PLoS Pathog.">
        <title>Comparative genomics yields insights into niche adaptation of plant vascular wilt pathogens.</title>
        <authorList>
            <person name="Klosterman S.J."/>
            <person name="Subbarao K.V."/>
            <person name="Kang S."/>
            <person name="Veronese P."/>
            <person name="Gold S.E."/>
            <person name="Thomma B.P.H.J."/>
            <person name="Chen Z."/>
            <person name="Henrissat B."/>
            <person name="Lee Y.-H."/>
            <person name="Park J."/>
            <person name="Garcia-Pedrajas M.D."/>
            <person name="Barbara D.J."/>
            <person name="Anchieta A."/>
            <person name="de Jonge R."/>
            <person name="Santhanam P."/>
            <person name="Maruthachalam K."/>
            <person name="Atallah Z."/>
            <person name="Amyotte S.G."/>
            <person name="Paz Z."/>
            <person name="Inderbitzin P."/>
            <person name="Hayes R.J."/>
            <person name="Heiman D.I."/>
            <person name="Young S."/>
            <person name="Zeng Q."/>
            <person name="Engels R."/>
            <person name="Galagan J."/>
            <person name="Cuomo C.A."/>
            <person name="Dobinson K.F."/>
            <person name="Ma L.-J."/>
        </authorList>
    </citation>
    <scope>NUCLEOTIDE SEQUENCE [LARGE SCALE GENOMIC DNA]</scope>
    <source>
        <strain evidence="3">VaMs.102 / ATCC MYA-4576 / FGSC 10136</strain>
    </source>
</reference>
<accession>C9S529</accession>
<feature type="region of interest" description="Disordered" evidence="1">
    <location>
        <begin position="203"/>
        <end position="244"/>
    </location>
</feature>
<dbReference type="RefSeq" id="XP_003008555.1">
    <property type="nucleotide sequence ID" value="XM_003008509.1"/>
</dbReference>
<dbReference type="Proteomes" id="UP000008698">
    <property type="component" value="Unassembled WGS sequence"/>
</dbReference>
<protein>
    <submittedName>
        <fullName evidence="2">Uncharacterized protein</fullName>
    </submittedName>
</protein>
<feature type="compositionally biased region" description="Polar residues" evidence="1">
    <location>
        <begin position="326"/>
        <end position="339"/>
    </location>
</feature>
<feature type="region of interest" description="Disordered" evidence="1">
    <location>
        <begin position="1"/>
        <end position="69"/>
    </location>
</feature>
<feature type="region of interest" description="Disordered" evidence="1">
    <location>
        <begin position="262"/>
        <end position="345"/>
    </location>
</feature>
<evidence type="ECO:0000256" key="1">
    <source>
        <dbReference type="SAM" id="MobiDB-lite"/>
    </source>
</evidence>
<dbReference type="KEGG" id="val:VDBG_00236"/>
<evidence type="ECO:0000313" key="3">
    <source>
        <dbReference type="Proteomes" id="UP000008698"/>
    </source>
</evidence>
<dbReference type="GeneID" id="9528663"/>
<dbReference type="STRING" id="526221.C9S529"/>
<feature type="compositionally biased region" description="Polar residues" evidence="1">
    <location>
        <begin position="30"/>
        <end position="45"/>
    </location>
</feature>
<dbReference type="eggNOG" id="ENOG502SG5B">
    <property type="taxonomic scope" value="Eukaryota"/>
</dbReference>
<gene>
    <name evidence="2" type="ORF">VDBG_00236</name>
</gene>
<dbReference type="OrthoDB" id="5421784at2759"/>
<name>C9S529_VERA1</name>
<feature type="region of interest" description="Disordered" evidence="1">
    <location>
        <begin position="127"/>
        <end position="181"/>
    </location>
</feature>
<dbReference type="OMA" id="DGSEPHH"/>
<dbReference type="HOGENOM" id="CLU_804599_0_0_1"/>
<evidence type="ECO:0000313" key="2">
    <source>
        <dbReference type="EMBL" id="EEY14129.1"/>
    </source>
</evidence>
<keyword evidence="3" id="KW-1185">Reference proteome</keyword>